<keyword evidence="2" id="KW-0677">Repeat</keyword>
<dbReference type="PROSITE" id="PS00018">
    <property type="entry name" value="EF_HAND_1"/>
    <property type="match status" value="4"/>
</dbReference>
<evidence type="ECO:0000313" key="5">
    <source>
        <dbReference type="EMBL" id="LAB71930.1"/>
    </source>
</evidence>
<feature type="domain" description="EF-hand" evidence="4">
    <location>
        <begin position="24"/>
        <end position="59"/>
    </location>
</feature>
<reference evidence="6" key="1">
    <citation type="submission" date="2017-11" db="EMBL/GenBank/DDBJ databases">
        <title>The sensing device of the deep-sea amphipod.</title>
        <authorList>
            <person name="Kobayashi H."/>
            <person name="Nagahama T."/>
            <person name="Arai W."/>
            <person name="Sasagawa Y."/>
            <person name="Umeda M."/>
            <person name="Hayashi T."/>
            <person name="Nikaido I."/>
            <person name="Watanabe H."/>
            <person name="Oguri K."/>
            <person name="Kitazato H."/>
            <person name="Fujioka K."/>
            <person name="Kido Y."/>
            <person name="Takami H."/>
        </authorList>
    </citation>
    <scope>NUCLEOTIDE SEQUENCE</scope>
    <source>
        <tissue evidence="6">Whole body</tissue>
    </source>
</reference>
<sequence length="185" mass="20927">MGAQLSISESDVQELKVQSNFTEEELKKLHRRFQKLDLNNNGTLSTSEFLEIPALEQNPLVHRVISIFDDDESGEVDFREFINALSIFAGQDNHKEKLIFAFKLYDVNKDGFISNGDLFTVLKTMVGDNLDDLQLQQLVDRTILQADKDKDGKLSFVEFTEMVKDSGIEEKLTLDVFSDSGAITS</sequence>
<name>A0A2P2IDC6_9CRUS</name>
<dbReference type="PANTHER" id="PTHR45942">
    <property type="entry name" value="PROTEIN PHOSPATASE 3 REGULATORY SUBUNIT B ALPHA ISOFORM TYPE 1"/>
    <property type="match status" value="1"/>
</dbReference>
<protein>
    <submittedName>
        <fullName evidence="5">Calcineurin B subunit</fullName>
    </submittedName>
</protein>
<feature type="domain" description="EF-hand" evidence="4">
    <location>
        <begin position="134"/>
        <end position="169"/>
    </location>
</feature>
<feature type="domain" description="EF-hand" evidence="4">
    <location>
        <begin position="93"/>
        <end position="128"/>
    </location>
</feature>
<dbReference type="InterPro" id="IPR011992">
    <property type="entry name" value="EF-hand-dom_pair"/>
</dbReference>
<dbReference type="FunFam" id="1.10.238.10:FF:000001">
    <property type="entry name" value="Calmodulin 1"/>
    <property type="match status" value="1"/>
</dbReference>
<feature type="domain" description="EF-hand" evidence="4">
    <location>
        <begin position="61"/>
        <end position="91"/>
    </location>
</feature>
<dbReference type="Pfam" id="PF13499">
    <property type="entry name" value="EF-hand_7"/>
    <property type="match status" value="2"/>
</dbReference>
<keyword evidence="1" id="KW-0479">Metal-binding</keyword>
<dbReference type="CDD" id="cd00051">
    <property type="entry name" value="EFh"/>
    <property type="match status" value="1"/>
</dbReference>
<dbReference type="SMART" id="SM00054">
    <property type="entry name" value="EFh"/>
    <property type="match status" value="4"/>
</dbReference>
<dbReference type="GO" id="GO:0005509">
    <property type="term" value="F:calcium ion binding"/>
    <property type="evidence" value="ECO:0007669"/>
    <property type="project" value="InterPro"/>
</dbReference>
<dbReference type="SUPFAM" id="SSF47473">
    <property type="entry name" value="EF-hand"/>
    <property type="match status" value="1"/>
</dbReference>
<evidence type="ECO:0000256" key="1">
    <source>
        <dbReference type="ARBA" id="ARBA00022723"/>
    </source>
</evidence>
<evidence type="ECO:0000259" key="4">
    <source>
        <dbReference type="PROSITE" id="PS50222"/>
    </source>
</evidence>
<dbReference type="Gene3D" id="1.10.238.10">
    <property type="entry name" value="EF-hand"/>
    <property type="match status" value="1"/>
</dbReference>
<evidence type="ECO:0000256" key="2">
    <source>
        <dbReference type="ARBA" id="ARBA00022737"/>
    </source>
</evidence>
<dbReference type="EMBL" id="IACF01006347">
    <property type="protein sequence ID" value="LAB71930.1"/>
    <property type="molecule type" value="mRNA"/>
</dbReference>
<dbReference type="InterPro" id="IPR002048">
    <property type="entry name" value="EF_hand_dom"/>
</dbReference>
<reference evidence="5" key="2">
    <citation type="journal article" date="2018" name="Biosci. Biotechnol. Biochem.">
        <title>Polysaccharide hydrolase of the hadal zone amphipods Hirondellea gigas.</title>
        <authorList>
            <person name="Kobayashi H."/>
            <person name="Nagahama T."/>
            <person name="Arai W."/>
            <person name="Sasagawa Y."/>
            <person name="Umeda M."/>
            <person name="Hayashi T."/>
            <person name="Nikaido I."/>
            <person name="Watanabe H."/>
            <person name="Oguri K."/>
            <person name="Kitazato H."/>
            <person name="Fujioka K."/>
            <person name="Kido Y."/>
            <person name="Takami H."/>
        </authorList>
    </citation>
    <scope>NUCLEOTIDE SEQUENCE</scope>
    <source>
        <tissue evidence="5">Whole body</tissue>
    </source>
</reference>
<keyword evidence="3" id="KW-0106">Calcium</keyword>
<dbReference type="PROSITE" id="PS50222">
    <property type="entry name" value="EF_HAND_2"/>
    <property type="match status" value="4"/>
</dbReference>
<dbReference type="InterPro" id="IPR018247">
    <property type="entry name" value="EF_Hand_1_Ca_BS"/>
</dbReference>
<evidence type="ECO:0000313" key="6">
    <source>
        <dbReference type="EMBL" id="LAC26296.1"/>
    </source>
</evidence>
<organism evidence="5">
    <name type="scientific">Hirondellea gigas</name>
    <dbReference type="NCBI Taxonomy" id="1518452"/>
    <lineage>
        <taxon>Eukaryota</taxon>
        <taxon>Metazoa</taxon>
        <taxon>Ecdysozoa</taxon>
        <taxon>Arthropoda</taxon>
        <taxon>Crustacea</taxon>
        <taxon>Multicrustacea</taxon>
        <taxon>Malacostraca</taxon>
        <taxon>Eumalacostraca</taxon>
        <taxon>Peracarida</taxon>
        <taxon>Amphipoda</taxon>
        <taxon>Amphilochidea</taxon>
        <taxon>Lysianassida</taxon>
        <taxon>Lysianassidira</taxon>
        <taxon>Lysianassoidea</taxon>
        <taxon>Lysianassidae</taxon>
        <taxon>Hirondellea</taxon>
    </lineage>
</organism>
<dbReference type="EMBL" id="IACT01007177">
    <property type="protein sequence ID" value="LAC26296.1"/>
    <property type="molecule type" value="mRNA"/>
</dbReference>
<accession>A0A2P2IDC6</accession>
<dbReference type="AlphaFoldDB" id="A0A2P2IDC6"/>
<proteinExistence type="evidence at transcript level"/>
<evidence type="ECO:0000256" key="3">
    <source>
        <dbReference type="ARBA" id="ARBA00022837"/>
    </source>
</evidence>